<dbReference type="InterPro" id="IPR013924">
    <property type="entry name" value="RNase_H2_suC"/>
</dbReference>
<dbReference type="Pfam" id="PF08615">
    <property type="entry name" value="RNase_H2_suC"/>
    <property type="match status" value="1"/>
</dbReference>
<dbReference type="GO" id="GO:0006401">
    <property type="term" value="P:RNA catabolic process"/>
    <property type="evidence" value="ECO:0007669"/>
    <property type="project" value="InterPro"/>
</dbReference>
<dbReference type="AlphaFoldDB" id="A0A137PIL5"/>
<name>A0A137PIL5_CONC2</name>
<sequence>MTEVNKKLIANNFPCEIEFNGECDTKLFTIINKQNIDELEDIIPDSINQKNLTLYKNYNYKVPLEDNQKITIFRGRELRSTNVNLSNDDNNYKGNLYKNSRTRSFSNKPKSLIQIGLDSYLQPLNDDEYEFDSIDAWQQDFAPFSTLDSPLVGLKDWLKVTHNIHDPITEEEMNH</sequence>
<keyword evidence="2" id="KW-1185">Reference proteome</keyword>
<evidence type="ECO:0000313" key="1">
    <source>
        <dbReference type="EMBL" id="KXN74837.1"/>
    </source>
</evidence>
<dbReference type="GO" id="GO:0032299">
    <property type="term" value="C:ribonuclease H2 complex"/>
    <property type="evidence" value="ECO:0007669"/>
    <property type="project" value="InterPro"/>
</dbReference>
<accession>A0A137PIL5</accession>
<organism evidence="1 2">
    <name type="scientific">Conidiobolus coronatus (strain ATCC 28846 / CBS 209.66 / NRRL 28638)</name>
    <name type="common">Delacroixia coronata</name>
    <dbReference type="NCBI Taxonomy" id="796925"/>
    <lineage>
        <taxon>Eukaryota</taxon>
        <taxon>Fungi</taxon>
        <taxon>Fungi incertae sedis</taxon>
        <taxon>Zoopagomycota</taxon>
        <taxon>Entomophthoromycotina</taxon>
        <taxon>Entomophthoromycetes</taxon>
        <taxon>Entomophthorales</taxon>
        <taxon>Ancylistaceae</taxon>
        <taxon>Conidiobolus</taxon>
    </lineage>
</organism>
<proteinExistence type="predicted"/>
<dbReference type="Proteomes" id="UP000070444">
    <property type="component" value="Unassembled WGS sequence"/>
</dbReference>
<protein>
    <submittedName>
        <fullName evidence="1">Uncharacterized protein</fullName>
    </submittedName>
</protein>
<reference evidence="1 2" key="1">
    <citation type="journal article" date="2015" name="Genome Biol. Evol.">
        <title>Phylogenomic analyses indicate that early fungi evolved digesting cell walls of algal ancestors of land plants.</title>
        <authorList>
            <person name="Chang Y."/>
            <person name="Wang S."/>
            <person name="Sekimoto S."/>
            <person name="Aerts A.L."/>
            <person name="Choi C."/>
            <person name="Clum A."/>
            <person name="LaButti K.M."/>
            <person name="Lindquist E.A."/>
            <person name="Yee Ngan C."/>
            <person name="Ohm R.A."/>
            <person name="Salamov A.A."/>
            <person name="Grigoriev I.V."/>
            <person name="Spatafora J.W."/>
            <person name="Berbee M.L."/>
        </authorList>
    </citation>
    <scope>NUCLEOTIDE SEQUENCE [LARGE SCALE GENOMIC DNA]</scope>
    <source>
        <strain evidence="1 2">NRRL 28638</strain>
    </source>
</reference>
<dbReference type="EMBL" id="KQ964420">
    <property type="protein sequence ID" value="KXN74837.1"/>
    <property type="molecule type" value="Genomic_DNA"/>
</dbReference>
<dbReference type="Gene3D" id="2.40.128.680">
    <property type="match status" value="1"/>
</dbReference>
<gene>
    <name evidence="1" type="ORF">CONCODRAFT_67281</name>
</gene>
<evidence type="ECO:0000313" key="2">
    <source>
        <dbReference type="Proteomes" id="UP000070444"/>
    </source>
</evidence>